<dbReference type="InterPro" id="IPR002429">
    <property type="entry name" value="CcO_II-like_C"/>
</dbReference>
<dbReference type="PANTHER" id="PTHR42838">
    <property type="entry name" value="CYTOCHROME C OXIDASE SUBUNIT II"/>
    <property type="match status" value="1"/>
</dbReference>
<evidence type="ECO:0000313" key="7">
    <source>
        <dbReference type="Proteomes" id="UP000184339"/>
    </source>
</evidence>
<gene>
    <name evidence="6" type="ORF">SAMN05192549_107297</name>
</gene>
<protein>
    <submittedName>
        <fullName evidence="6">Cytochrome c oxidase subunit 2</fullName>
    </submittedName>
</protein>
<comment type="subcellular location">
    <subcellularLocation>
        <location evidence="1">Periplasm</location>
    </subcellularLocation>
</comment>
<evidence type="ECO:0000256" key="4">
    <source>
        <dbReference type="SAM" id="SignalP"/>
    </source>
</evidence>
<feature type="domain" description="Cytochrome oxidase subunit II copper A binding" evidence="5">
    <location>
        <begin position="24"/>
        <end position="116"/>
    </location>
</feature>
<organism evidence="6 7">
    <name type="scientific">Duganella sacchari</name>
    <dbReference type="NCBI Taxonomy" id="551987"/>
    <lineage>
        <taxon>Bacteria</taxon>
        <taxon>Pseudomonadati</taxon>
        <taxon>Pseudomonadota</taxon>
        <taxon>Betaproteobacteria</taxon>
        <taxon>Burkholderiales</taxon>
        <taxon>Oxalobacteraceae</taxon>
        <taxon>Telluria group</taxon>
        <taxon>Duganella</taxon>
    </lineage>
</organism>
<reference evidence="7" key="1">
    <citation type="submission" date="2016-11" db="EMBL/GenBank/DDBJ databases">
        <authorList>
            <person name="Varghese N."/>
            <person name="Submissions S."/>
        </authorList>
    </citation>
    <scope>NUCLEOTIDE SEQUENCE [LARGE SCALE GENOMIC DNA]</scope>
    <source>
        <strain evidence="7">Sac-22</strain>
    </source>
</reference>
<keyword evidence="2" id="KW-0479">Metal-binding</keyword>
<feature type="signal peptide" evidence="4">
    <location>
        <begin position="1"/>
        <end position="22"/>
    </location>
</feature>
<dbReference type="GO" id="GO:0042597">
    <property type="term" value="C:periplasmic space"/>
    <property type="evidence" value="ECO:0007669"/>
    <property type="project" value="UniProtKB-SubCell"/>
</dbReference>
<dbReference type="InterPro" id="IPR028096">
    <property type="entry name" value="EfeO_Cupredoxin"/>
</dbReference>
<accession>A0A1M7QMK4</accession>
<proteinExistence type="predicted"/>
<dbReference type="EMBL" id="FRCX01000007">
    <property type="protein sequence ID" value="SHN32512.1"/>
    <property type="molecule type" value="Genomic_DNA"/>
</dbReference>
<evidence type="ECO:0000259" key="5">
    <source>
        <dbReference type="PROSITE" id="PS50857"/>
    </source>
</evidence>
<evidence type="ECO:0000256" key="3">
    <source>
        <dbReference type="ARBA" id="ARBA00023008"/>
    </source>
</evidence>
<evidence type="ECO:0000256" key="1">
    <source>
        <dbReference type="ARBA" id="ARBA00004418"/>
    </source>
</evidence>
<dbReference type="AlphaFoldDB" id="A0A1M7QMK4"/>
<dbReference type="Gene3D" id="2.60.40.420">
    <property type="entry name" value="Cupredoxins - blue copper proteins"/>
    <property type="match status" value="1"/>
</dbReference>
<dbReference type="GO" id="GO:0005507">
    <property type="term" value="F:copper ion binding"/>
    <property type="evidence" value="ECO:0007669"/>
    <property type="project" value="InterPro"/>
</dbReference>
<dbReference type="Proteomes" id="UP000184339">
    <property type="component" value="Unassembled WGS sequence"/>
</dbReference>
<keyword evidence="3" id="KW-0186">Copper</keyword>
<keyword evidence="4" id="KW-0732">Signal</keyword>
<dbReference type="PROSITE" id="PS50857">
    <property type="entry name" value="COX2_CUA"/>
    <property type="match status" value="1"/>
</dbReference>
<dbReference type="RefSeq" id="WP_072786620.1">
    <property type="nucleotide sequence ID" value="NZ_FRCX01000007.1"/>
</dbReference>
<dbReference type="Pfam" id="PF13473">
    <property type="entry name" value="Cupredoxin_1"/>
    <property type="match status" value="1"/>
</dbReference>
<dbReference type="GO" id="GO:0016020">
    <property type="term" value="C:membrane"/>
    <property type="evidence" value="ECO:0007669"/>
    <property type="project" value="InterPro"/>
</dbReference>
<dbReference type="STRING" id="551987.SAMN05192549_107297"/>
<dbReference type="PANTHER" id="PTHR42838:SF2">
    <property type="entry name" value="NITROUS-OXIDE REDUCTASE"/>
    <property type="match status" value="1"/>
</dbReference>
<name>A0A1M7QMK4_9BURK</name>
<evidence type="ECO:0000313" key="6">
    <source>
        <dbReference type="EMBL" id="SHN32512.1"/>
    </source>
</evidence>
<keyword evidence="7" id="KW-1185">Reference proteome</keyword>
<dbReference type="InterPro" id="IPR051403">
    <property type="entry name" value="NosZ/Cyto_c_oxidase_sub2"/>
</dbReference>
<dbReference type="SUPFAM" id="SSF49503">
    <property type="entry name" value="Cupredoxins"/>
    <property type="match status" value="1"/>
</dbReference>
<dbReference type="GO" id="GO:0004129">
    <property type="term" value="F:cytochrome-c oxidase activity"/>
    <property type="evidence" value="ECO:0007669"/>
    <property type="project" value="InterPro"/>
</dbReference>
<feature type="chain" id="PRO_5009928872" evidence="4">
    <location>
        <begin position="23"/>
        <end position="116"/>
    </location>
</feature>
<evidence type="ECO:0000256" key="2">
    <source>
        <dbReference type="ARBA" id="ARBA00022723"/>
    </source>
</evidence>
<dbReference type="InterPro" id="IPR008972">
    <property type="entry name" value="Cupredoxin"/>
</dbReference>
<sequence>MASYKRRLLLAAPLALVVLAHAKTRERVIRIEARKFRFSPNVIEVKKGEEVVLELTAVDFPHGFSLPDFKVRADLIMDKPVRVKLKPEQAGQFGFLCDNFCGSGHEEMAGTLIVKG</sequence>
<dbReference type="OrthoDB" id="9759695at2"/>